<proteinExistence type="inferred from homology"/>
<keyword evidence="4" id="KW-1185">Reference proteome</keyword>
<evidence type="ECO:0000256" key="1">
    <source>
        <dbReference type="ARBA" id="ARBA00010751"/>
    </source>
</evidence>
<dbReference type="PANTHER" id="PTHR34068">
    <property type="entry name" value="UPF0145 PROTEIN YBJQ"/>
    <property type="match status" value="1"/>
</dbReference>
<dbReference type="InterPro" id="IPR035439">
    <property type="entry name" value="UPF0145_dom_sf"/>
</dbReference>
<comment type="similarity">
    <text evidence="1 2">Belongs to the UPF0145 family.</text>
</comment>
<evidence type="ECO:0000256" key="2">
    <source>
        <dbReference type="HAMAP-Rule" id="MF_00338"/>
    </source>
</evidence>
<dbReference type="AlphaFoldDB" id="A0A448KA00"/>
<dbReference type="HAMAP" id="MF_00338">
    <property type="entry name" value="UPF0145"/>
    <property type="match status" value="1"/>
</dbReference>
<dbReference type="EMBL" id="LR134363">
    <property type="protein sequence ID" value="VEG73757.1"/>
    <property type="molecule type" value="Genomic_DNA"/>
</dbReference>
<dbReference type="RefSeq" id="WP_026427067.1">
    <property type="nucleotide sequence ID" value="NZ_CBCRWE010000127.1"/>
</dbReference>
<evidence type="ECO:0000313" key="4">
    <source>
        <dbReference type="Proteomes" id="UP000276899"/>
    </source>
</evidence>
<dbReference type="PANTHER" id="PTHR34068:SF1">
    <property type="entry name" value="UPF0145 PROTEIN YBJQ"/>
    <property type="match status" value="1"/>
</dbReference>
<accession>A0A448KA00</accession>
<name>A0A448KA00_9ACTO</name>
<dbReference type="Gene3D" id="3.30.110.70">
    <property type="entry name" value="Hypothetical protein apc22750. Chain B"/>
    <property type="match status" value="1"/>
</dbReference>
<sequence>MIVTTTQSVEGYPVTQYLRIVCGETIAGVNAFKDIAAGFRNIVGGRSEAYERELMQARETALAEMVQRAQELGAEGVIGVDIDYETLGSENGMLMVTASGTAVRFSAPR</sequence>
<dbReference type="Proteomes" id="UP000276899">
    <property type="component" value="Chromosome"/>
</dbReference>
<protein>
    <recommendedName>
        <fullName evidence="2">UPF0145 protein NCTC11923_00366</fullName>
    </recommendedName>
</protein>
<dbReference type="SUPFAM" id="SSF117782">
    <property type="entry name" value="YbjQ-like"/>
    <property type="match status" value="1"/>
</dbReference>
<evidence type="ECO:0000313" key="3">
    <source>
        <dbReference type="EMBL" id="VEG73757.1"/>
    </source>
</evidence>
<gene>
    <name evidence="3" type="primary">ybjQ</name>
    <name evidence="3" type="ORF">NCTC11923_00366</name>
</gene>
<dbReference type="Pfam" id="PF01906">
    <property type="entry name" value="YbjQ_1"/>
    <property type="match status" value="1"/>
</dbReference>
<reference evidence="3 4" key="1">
    <citation type="submission" date="2018-12" db="EMBL/GenBank/DDBJ databases">
        <authorList>
            <consortium name="Pathogen Informatics"/>
        </authorList>
    </citation>
    <scope>NUCLEOTIDE SEQUENCE [LARGE SCALE GENOMIC DNA]</scope>
    <source>
        <strain evidence="3 4">NCTC11923</strain>
    </source>
</reference>
<organism evidence="3 4">
    <name type="scientific">Actinomyces slackii</name>
    <dbReference type="NCBI Taxonomy" id="52774"/>
    <lineage>
        <taxon>Bacteria</taxon>
        <taxon>Bacillati</taxon>
        <taxon>Actinomycetota</taxon>
        <taxon>Actinomycetes</taxon>
        <taxon>Actinomycetales</taxon>
        <taxon>Actinomycetaceae</taxon>
        <taxon>Actinomyces</taxon>
    </lineage>
</organism>
<dbReference type="InterPro" id="IPR002765">
    <property type="entry name" value="UPF0145_YbjQ-like"/>
</dbReference>
<dbReference type="KEGG" id="asla:NCTC11923_00366"/>